<evidence type="ECO:0000313" key="5">
    <source>
        <dbReference type="Proteomes" id="UP000068905"/>
    </source>
</evidence>
<evidence type="ECO:0000313" key="4">
    <source>
        <dbReference type="EMBL" id="ALE01683.1"/>
    </source>
</evidence>
<dbReference type="InterPro" id="IPR051168">
    <property type="entry name" value="AASS"/>
</dbReference>
<dbReference type="Gene3D" id="3.30.360.10">
    <property type="entry name" value="Dihydrodipicolinate Reductase, domain 2"/>
    <property type="match status" value="1"/>
</dbReference>
<dbReference type="PATRIC" id="fig|1125411.7.peg.621"/>
<dbReference type="AlphaFoldDB" id="A0A0M4L3T4"/>
<keyword evidence="5" id="KW-1185">Reference proteome</keyword>
<evidence type="ECO:0000259" key="3">
    <source>
        <dbReference type="Pfam" id="PF16653"/>
    </source>
</evidence>
<feature type="domain" description="Saccharopine dehydrogenase NADP binding" evidence="2">
    <location>
        <begin position="4"/>
        <end position="115"/>
    </location>
</feature>
<dbReference type="SUPFAM" id="SSF55347">
    <property type="entry name" value="Glyceraldehyde-3-phosphate dehydrogenase-like, C-terminal domain"/>
    <property type="match status" value="1"/>
</dbReference>
<dbReference type="GO" id="GO:0005737">
    <property type="term" value="C:cytoplasm"/>
    <property type="evidence" value="ECO:0007669"/>
    <property type="project" value="TreeGrafter"/>
</dbReference>
<evidence type="ECO:0000256" key="1">
    <source>
        <dbReference type="ARBA" id="ARBA00023002"/>
    </source>
</evidence>
<reference evidence="4 5" key="1">
    <citation type="journal article" date="2015" name="Genome Announc.">
        <title>Genome Sequence of 'Candidatus Thioglobus singularis' Strain PS1, a Mixotroph from the SUP05 Clade of Marine Gammaproteobacteria.</title>
        <authorList>
            <person name="Marshall K.T."/>
            <person name="Morris R.M."/>
        </authorList>
    </citation>
    <scope>NUCLEOTIDE SEQUENCE [LARGE SCALE GENOMIC DNA]</scope>
    <source>
        <strain evidence="4 5">PS1</strain>
    </source>
</reference>
<evidence type="ECO:0000259" key="2">
    <source>
        <dbReference type="Pfam" id="PF03435"/>
    </source>
</evidence>
<gene>
    <name evidence="4" type="ORF">W908_03185</name>
</gene>
<dbReference type="GO" id="GO:0019878">
    <property type="term" value="P:lysine biosynthetic process via aminoadipic acid"/>
    <property type="evidence" value="ECO:0007669"/>
    <property type="project" value="TreeGrafter"/>
</dbReference>
<dbReference type="Proteomes" id="UP000068905">
    <property type="component" value="Chromosome"/>
</dbReference>
<proteinExistence type="predicted"/>
<dbReference type="GO" id="GO:0004753">
    <property type="term" value="F:saccharopine dehydrogenase activity"/>
    <property type="evidence" value="ECO:0007669"/>
    <property type="project" value="TreeGrafter"/>
</dbReference>
<dbReference type="PANTHER" id="PTHR11133">
    <property type="entry name" value="SACCHAROPINE DEHYDROGENASE"/>
    <property type="match status" value="1"/>
</dbReference>
<dbReference type="InterPro" id="IPR032095">
    <property type="entry name" value="Sacchrp_dh-like_C"/>
</dbReference>
<dbReference type="EMBL" id="CP006911">
    <property type="protein sequence ID" value="ALE01683.1"/>
    <property type="molecule type" value="Genomic_DNA"/>
</dbReference>
<dbReference type="STRING" id="1125411.W908_03185"/>
<sequence>MPTIHWLGTGLSAIPGLKKLIEHGHSVIVYNRTVDKAIEALSGVDGDYQVVPFSIEAVKKYANAGDVVVSMLPGNFHVPVAELCISLDAHFVSSSYISDEMRDLNSAAIKKGLCLVNEVGLDPGIDHSMSHALVEEYRNSSVFSKENSHSFLSYCGGLSDVPNDFCYKFSWSPLGVLKALMSTSVSIRNSEVYTVTKPWESVEIYPLPMPWGEDEFEVYPNRDSRPFIEQYQMDDDLKIEQFVRGTLRYKGWKSAWSNIFSEVDSLNSADSEARLKEISDDLWSNYSYKEDEVDRVILTVELKVKNDSKVVWHKQFLLDTLGNSMGSAMAQLVSCSVALAVEAVMGNEISAGVSAAPHDSKLVDRWLKQADDISDHFVLVDHLN</sequence>
<dbReference type="Pfam" id="PF03435">
    <property type="entry name" value="Sacchrp_dh_NADP"/>
    <property type="match status" value="1"/>
</dbReference>
<dbReference type="OrthoDB" id="973788at2"/>
<dbReference type="KEGG" id="tsn:W908_03185"/>
<dbReference type="PANTHER" id="PTHR11133:SF22">
    <property type="entry name" value="ALPHA-AMINOADIPIC SEMIALDEHYDE SYNTHASE, MITOCHONDRIAL"/>
    <property type="match status" value="1"/>
</dbReference>
<protein>
    <submittedName>
        <fullName evidence="4">Saccharopine dehydrogenase</fullName>
    </submittedName>
</protein>
<dbReference type="InterPro" id="IPR036291">
    <property type="entry name" value="NAD(P)-bd_dom_sf"/>
</dbReference>
<accession>A0A0M4L3T4</accession>
<dbReference type="InterPro" id="IPR005097">
    <property type="entry name" value="Sacchrp_dh_NADP-bd"/>
</dbReference>
<keyword evidence="1" id="KW-0560">Oxidoreductase</keyword>
<dbReference type="Pfam" id="PF16653">
    <property type="entry name" value="Sacchrp_dh_C"/>
    <property type="match status" value="1"/>
</dbReference>
<dbReference type="Gene3D" id="3.40.50.720">
    <property type="entry name" value="NAD(P)-binding Rossmann-like Domain"/>
    <property type="match status" value="1"/>
</dbReference>
<name>A0A0M4L3T4_9GAMM</name>
<feature type="domain" description="Saccharopine dehydrogenase-like C-terminal" evidence="3">
    <location>
        <begin position="120"/>
        <end position="368"/>
    </location>
</feature>
<dbReference type="SUPFAM" id="SSF51735">
    <property type="entry name" value="NAD(P)-binding Rossmann-fold domains"/>
    <property type="match status" value="1"/>
</dbReference>
<dbReference type="RefSeq" id="WP_053819893.1">
    <property type="nucleotide sequence ID" value="NZ_CP006911.1"/>
</dbReference>
<organism evidence="4 5">
    <name type="scientific">Candidatus Pseudothioglobus singularis PS1</name>
    <dbReference type="NCBI Taxonomy" id="1125411"/>
    <lineage>
        <taxon>Bacteria</taxon>
        <taxon>Pseudomonadati</taxon>
        <taxon>Pseudomonadota</taxon>
        <taxon>Gammaproteobacteria</taxon>
        <taxon>Candidatus Pseudothioglobaceae</taxon>
        <taxon>Candidatus Pseudothioglobus</taxon>
    </lineage>
</organism>